<dbReference type="Gene3D" id="1.10.357.10">
    <property type="entry name" value="Tetracycline Repressor, domain 2"/>
    <property type="match status" value="1"/>
</dbReference>
<gene>
    <name evidence="6" type="ORF">GL284_18155</name>
</gene>
<keyword evidence="2 4" id="KW-0238">DNA-binding</keyword>
<dbReference type="PROSITE" id="PS50977">
    <property type="entry name" value="HTH_TETR_2"/>
    <property type="match status" value="1"/>
</dbReference>
<feature type="DNA-binding region" description="H-T-H motif" evidence="4">
    <location>
        <begin position="52"/>
        <end position="71"/>
    </location>
</feature>
<evidence type="ECO:0000313" key="6">
    <source>
        <dbReference type="EMBL" id="MTH66183.1"/>
    </source>
</evidence>
<name>A0A6L6J0U1_9RHOB</name>
<sequence>MAGKPLMPAVTSCEGVMEQATSQCGPRGQATKERLRRASIRVFALKGFHDTKVSDIVAEAGVSQPAFYIYFASKEAAYEALVREFRTALREATQQCLLMPDTAPEALYGKVRASFELALNLLGRDRDLTKIGFYQVPASQVTRQQFLGWIVSNMMQEQRSGILRTDIPATHQARLVIGLLDQMGQIPEQDAASEDLAGICARMFCDALATQFIASMPQPD</sequence>
<feature type="domain" description="HTH tetR-type" evidence="5">
    <location>
        <begin position="29"/>
        <end position="89"/>
    </location>
</feature>
<keyword evidence="7" id="KW-1185">Reference proteome</keyword>
<evidence type="ECO:0000256" key="3">
    <source>
        <dbReference type="ARBA" id="ARBA00023163"/>
    </source>
</evidence>
<evidence type="ECO:0000259" key="5">
    <source>
        <dbReference type="PROSITE" id="PS50977"/>
    </source>
</evidence>
<dbReference type="InterPro" id="IPR009057">
    <property type="entry name" value="Homeodomain-like_sf"/>
</dbReference>
<comment type="caution">
    <text evidence="6">The sequence shown here is derived from an EMBL/GenBank/DDBJ whole genome shotgun (WGS) entry which is preliminary data.</text>
</comment>
<proteinExistence type="predicted"/>
<evidence type="ECO:0000256" key="4">
    <source>
        <dbReference type="PROSITE-ProRule" id="PRU00335"/>
    </source>
</evidence>
<dbReference type="GO" id="GO:0000976">
    <property type="term" value="F:transcription cis-regulatory region binding"/>
    <property type="evidence" value="ECO:0007669"/>
    <property type="project" value="TreeGrafter"/>
</dbReference>
<dbReference type="PANTHER" id="PTHR30055">
    <property type="entry name" value="HTH-TYPE TRANSCRIPTIONAL REGULATOR RUTR"/>
    <property type="match status" value="1"/>
</dbReference>
<protein>
    <submittedName>
        <fullName evidence="6">TetR family transcriptional regulator</fullName>
    </submittedName>
</protein>
<dbReference type="PRINTS" id="PR00455">
    <property type="entry name" value="HTHTETR"/>
</dbReference>
<dbReference type="SUPFAM" id="SSF46689">
    <property type="entry name" value="Homeodomain-like"/>
    <property type="match status" value="1"/>
</dbReference>
<accession>A0A6L6J0U1</accession>
<dbReference type="EMBL" id="WMII01000024">
    <property type="protein sequence ID" value="MTH66183.1"/>
    <property type="molecule type" value="Genomic_DNA"/>
</dbReference>
<keyword evidence="3" id="KW-0804">Transcription</keyword>
<dbReference type="InterPro" id="IPR001647">
    <property type="entry name" value="HTH_TetR"/>
</dbReference>
<organism evidence="6 7">
    <name type="scientific">Paracoccus shanxieyensis</name>
    <dbReference type="NCBI Taxonomy" id="2675752"/>
    <lineage>
        <taxon>Bacteria</taxon>
        <taxon>Pseudomonadati</taxon>
        <taxon>Pseudomonadota</taxon>
        <taxon>Alphaproteobacteria</taxon>
        <taxon>Rhodobacterales</taxon>
        <taxon>Paracoccaceae</taxon>
        <taxon>Paracoccus</taxon>
    </lineage>
</organism>
<dbReference type="AlphaFoldDB" id="A0A6L6J0U1"/>
<evidence type="ECO:0000256" key="1">
    <source>
        <dbReference type="ARBA" id="ARBA00023015"/>
    </source>
</evidence>
<dbReference type="Proteomes" id="UP000478740">
    <property type="component" value="Unassembled WGS sequence"/>
</dbReference>
<dbReference type="InterPro" id="IPR050109">
    <property type="entry name" value="HTH-type_TetR-like_transc_reg"/>
</dbReference>
<dbReference type="PANTHER" id="PTHR30055:SF238">
    <property type="entry name" value="MYCOFACTOCIN BIOSYNTHESIS TRANSCRIPTIONAL REGULATOR MFTR-RELATED"/>
    <property type="match status" value="1"/>
</dbReference>
<dbReference type="GO" id="GO:0003700">
    <property type="term" value="F:DNA-binding transcription factor activity"/>
    <property type="evidence" value="ECO:0007669"/>
    <property type="project" value="TreeGrafter"/>
</dbReference>
<evidence type="ECO:0000256" key="2">
    <source>
        <dbReference type="ARBA" id="ARBA00023125"/>
    </source>
</evidence>
<reference evidence="6 7" key="1">
    <citation type="submission" date="2019-11" db="EMBL/GenBank/DDBJ databases">
        <authorList>
            <person name="Dong K."/>
        </authorList>
    </citation>
    <scope>NUCLEOTIDE SEQUENCE [LARGE SCALE GENOMIC DNA]</scope>
    <source>
        <strain evidence="6 7">DK608</strain>
    </source>
</reference>
<evidence type="ECO:0000313" key="7">
    <source>
        <dbReference type="Proteomes" id="UP000478740"/>
    </source>
</evidence>
<dbReference type="Pfam" id="PF00440">
    <property type="entry name" value="TetR_N"/>
    <property type="match status" value="1"/>
</dbReference>
<keyword evidence="1" id="KW-0805">Transcription regulation</keyword>